<dbReference type="InterPro" id="IPR000529">
    <property type="entry name" value="Ribosomal_bS6"/>
</dbReference>
<dbReference type="InterPro" id="IPR014717">
    <property type="entry name" value="Transl_elong_EF1B/ribsomal_bS6"/>
</dbReference>
<dbReference type="SUPFAM" id="SSF54995">
    <property type="entry name" value="Ribosomal protein S6"/>
    <property type="match status" value="1"/>
</dbReference>
<evidence type="ECO:0000313" key="5">
    <source>
        <dbReference type="EMBL" id="NWT42240.1"/>
    </source>
</evidence>
<proteinExistence type="inferred from homology"/>
<evidence type="ECO:0000256" key="1">
    <source>
        <dbReference type="ARBA" id="ARBA00009512"/>
    </source>
</evidence>
<dbReference type="CDD" id="cd15465">
    <property type="entry name" value="bS6_mito"/>
    <property type="match status" value="1"/>
</dbReference>
<dbReference type="GO" id="GO:0070181">
    <property type="term" value="F:small ribosomal subunit rRNA binding"/>
    <property type="evidence" value="ECO:0007669"/>
    <property type="project" value="TreeGrafter"/>
</dbReference>
<protein>
    <recommendedName>
        <fullName evidence="2">Small ribosomal subunit protein bS6m</fullName>
    </recommendedName>
    <alternativeName>
        <fullName evidence="3">28S ribosomal protein S6, mitochondrial</fullName>
    </alternativeName>
</protein>
<gene>
    <name evidence="5" type="primary">Mrps6</name>
    <name evidence="5" type="ORF">CHRMAC_R04048</name>
</gene>
<comment type="similarity">
    <text evidence="1">Belongs to the bacterial ribosomal protein bS6 family.</text>
</comment>
<accession>A0A7K5NGI6</accession>
<evidence type="ECO:0000256" key="3">
    <source>
        <dbReference type="ARBA" id="ARBA00035365"/>
    </source>
</evidence>
<dbReference type="GO" id="GO:0005763">
    <property type="term" value="C:mitochondrial small ribosomal subunit"/>
    <property type="evidence" value="ECO:0007669"/>
    <property type="project" value="TreeGrafter"/>
</dbReference>
<sequence length="122" mass="14073">CVHFSLSLFFFFYLLKPETAAVLKRTVEALMERGAIVRNLENLGERSLPYKISKHKERHRRGGYFLIDLEGPPSIVSTMMDHLGRDIDVIRRAFIKHPVSKTEECSGIIPVNYEDKLIAKKK</sequence>
<feature type="non-terminal residue" evidence="5">
    <location>
        <position position="122"/>
    </location>
</feature>
<reference evidence="5 6" key="1">
    <citation type="submission" date="2019-09" db="EMBL/GenBank/DDBJ databases">
        <title>Bird 10,000 Genomes (B10K) Project - Family phase.</title>
        <authorList>
            <person name="Zhang G."/>
        </authorList>
    </citation>
    <scope>NUCLEOTIDE SEQUENCE [LARGE SCALE GENOMIC DNA]</scope>
    <source>
        <strain evidence="5">B10K-DU-021-33</strain>
        <tissue evidence="5">Mixed tissue sample</tissue>
    </source>
</reference>
<dbReference type="Pfam" id="PF01250">
    <property type="entry name" value="Ribosomal_S6"/>
    <property type="match status" value="1"/>
</dbReference>
<feature type="chain" id="PRO_5029497449" description="Small ribosomal subunit protein bS6m" evidence="4">
    <location>
        <begin position="21"/>
        <end position="122"/>
    </location>
</feature>
<name>A0A7K5NGI6_CHRMC</name>
<dbReference type="InterPro" id="IPR035980">
    <property type="entry name" value="Ribosomal_bS6_sf"/>
</dbReference>
<dbReference type="GO" id="GO:0006412">
    <property type="term" value="P:translation"/>
    <property type="evidence" value="ECO:0007669"/>
    <property type="project" value="InterPro"/>
</dbReference>
<feature type="non-terminal residue" evidence="5">
    <location>
        <position position="1"/>
    </location>
</feature>
<organism evidence="5 6">
    <name type="scientific">Chroicocephalus maculipennis</name>
    <name type="common">Brown-hooded gull</name>
    <name type="synonym">Larus maculipennis</name>
    <dbReference type="NCBI Taxonomy" id="287016"/>
    <lineage>
        <taxon>Eukaryota</taxon>
        <taxon>Metazoa</taxon>
        <taxon>Chordata</taxon>
        <taxon>Craniata</taxon>
        <taxon>Vertebrata</taxon>
        <taxon>Euteleostomi</taxon>
        <taxon>Archelosauria</taxon>
        <taxon>Archosauria</taxon>
        <taxon>Dinosauria</taxon>
        <taxon>Saurischia</taxon>
        <taxon>Theropoda</taxon>
        <taxon>Coelurosauria</taxon>
        <taxon>Aves</taxon>
        <taxon>Neognathae</taxon>
        <taxon>Neoaves</taxon>
        <taxon>Charadriiformes</taxon>
        <taxon>Laridae</taxon>
        <taxon>Chroicocephalus</taxon>
    </lineage>
</organism>
<dbReference type="AlphaFoldDB" id="A0A7K5NGI6"/>
<feature type="signal peptide" evidence="4">
    <location>
        <begin position="1"/>
        <end position="20"/>
    </location>
</feature>
<dbReference type="PANTHER" id="PTHR21011">
    <property type="entry name" value="MITOCHONDRIAL 28S RIBOSOMAL PROTEIN S6"/>
    <property type="match status" value="1"/>
</dbReference>
<keyword evidence="4" id="KW-0732">Signal</keyword>
<evidence type="ECO:0000313" key="6">
    <source>
        <dbReference type="Proteomes" id="UP000524558"/>
    </source>
</evidence>
<keyword evidence="6" id="KW-1185">Reference proteome</keyword>
<dbReference type="Proteomes" id="UP000524558">
    <property type="component" value="Unassembled WGS sequence"/>
</dbReference>
<dbReference type="PANTHER" id="PTHR21011:SF1">
    <property type="entry name" value="SMALL RIBOSOMAL SUBUNIT PROTEIN BS6M"/>
    <property type="match status" value="1"/>
</dbReference>
<dbReference type="GO" id="GO:0003735">
    <property type="term" value="F:structural constituent of ribosome"/>
    <property type="evidence" value="ECO:0007669"/>
    <property type="project" value="InterPro"/>
</dbReference>
<comment type="caution">
    <text evidence="5">The sequence shown here is derived from an EMBL/GenBank/DDBJ whole genome shotgun (WGS) entry which is preliminary data.</text>
</comment>
<evidence type="ECO:0000256" key="4">
    <source>
        <dbReference type="SAM" id="SignalP"/>
    </source>
</evidence>
<dbReference type="EMBL" id="VYZF01000721">
    <property type="protein sequence ID" value="NWT42240.1"/>
    <property type="molecule type" value="Genomic_DNA"/>
</dbReference>
<dbReference type="Gene3D" id="3.30.70.60">
    <property type="match status" value="1"/>
</dbReference>
<evidence type="ECO:0000256" key="2">
    <source>
        <dbReference type="ARBA" id="ARBA00035170"/>
    </source>
</evidence>